<keyword evidence="2" id="KW-1133">Transmembrane helix</keyword>
<organism evidence="3 4">
    <name type="scientific">Lentzea cavernae</name>
    <dbReference type="NCBI Taxonomy" id="2020703"/>
    <lineage>
        <taxon>Bacteria</taxon>
        <taxon>Bacillati</taxon>
        <taxon>Actinomycetota</taxon>
        <taxon>Actinomycetes</taxon>
        <taxon>Pseudonocardiales</taxon>
        <taxon>Pseudonocardiaceae</taxon>
        <taxon>Lentzea</taxon>
    </lineage>
</organism>
<dbReference type="Proteomes" id="UP000605568">
    <property type="component" value="Unassembled WGS sequence"/>
</dbReference>
<keyword evidence="2" id="KW-0812">Transmembrane</keyword>
<evidence type="ECO:0000313" key="3">
    <source>
        <dbReference type="EMBL" id="GHH57674.1"/>
    </source>
</evidence>
<feature type="compositionally biased region" description="Acidic residues" evidence="1">
    <location>
        <begin position="529"/>
        <end position="542"/>
    </location>
</feature>
<keyword evidence="4" id="KW-1185">Reference proteome</keyword>
<feature type="transmembrane region" description="Helical" evidence="2">
    <location>
        <begin position="84"/>
        <end position="107"/>
    </location>
</feature>
<keyword evidence="2" id="KW-0472">Membrane</keyword>
<name>A0ABQ3MR26_9PSEU</name>
<evidence type="ECO:0000256" key="2">
    <source>
        <dbReference type="SAM" id="Phobius"/>
    </source>
</evidence>
<reference evidence="4" key="1">
    <citation type="journal article" date="2019" name="Int. J. Syst. Evol. Microbiol.">
        <title>The Global Catalogue of Microorganisms (GCM) 10K type strain sequencing project: providing services to taxonomists for standard genome sequencing and annotation.</title>
        <authorList>
            <consortium name="The Broad Institute Genomics Platform"/>
            <consortium name="The Broad Institute Genome Sequencing Center for Infectious Disease"/>
            <person name="Wu L."/>
            <person name="Ma J."/>
        </authorList>
    </citation>
    <scope>NUCLEOTIDE SEQUENCE [LARGE SCALE GENOMIC DNA]</scope>
    <source>
        <strain evidence="4">CGMCC 4.7367</strain>
    </source>
</reference>
<dbReference type="InterPro" id="IPR027417">
    <property type="entry name" value="P-loop_NTPase"/>
</dbReference>
<evidence type="ECO:0000256" key="1">
    <source>
        <dbReference type="SAM" id="MobiDB-lite"/>
    </source>
</evidence>
<dbReference type="SUPFAM" id="SSF52540">
    <property type="entry name" value="P-loop containing nucleoside triphosphate hydrolases"/>
    <property type="match status" value="1"/>
</dbReference>
<proteinExistence type="predicted"/>
<comment type="caution">
    <text evidence="3">The sequence shown here is derived from an EMBL/GenBank/DDBJ whole genome shotgun (WGS) entry which is preliminary data.</text>
</comment>
<feature type="region of interest" description="Disordered" evidence="1">
    <location>
        <begin position="522"/>
        <end position="579"/>
    </location>
</feature>
<dbReference type="Gene3D" id="3.40.50.300">
    <property type="entry name" value="P-loop containing nucleotide triphosphate hydrolases"/>
    <property type="match status" value="1"/>
</dbReference>
<feature type="transmembrane region" description="Helical" evidence="2">
    <location>
        <begin position="26"/>
        <end position="47"/>
    </location>
</feature>
<feature type="transmembrane region" description="Helical" evidence="2">
    <location>
        <begin position="53"/>
        <end position="72"/>
    </location>
</feature>
<evidence type="ECO:0008006" key="5">
    <source>
        <dbReference type="Google" id="ProtNLM"/>
    </source>
</evidence>
<evidence type="ECO:0000313" key="4">
    <source>
        <dbReference type="Proteomes" id="UP000605568"/>
    </source>
</evidence>
<protein>
    <recommendedName>
        <fullName evidence="5">FtsK domain-containing protein</fullName>
    </recommendedName>
</protein>
<dbReference type="EMBL" id="BNAR01000018">
    <property type="protein sequence ID" value="GHH57674.1"/>
    <property type="molecule type" value="Genomic_DNA"/>
</dbReference>
<dbReference type="RefSeq" id="WP_191304397.1">
    <property type="nucleotide sequence ID" value="NZ_BNAR01000018.1"/>
</dbReference>
<sequence>MPKKPSKAVEAVKDRAVAQATSRGSVVVRPVVGMVCELGASAALWGFASPEVLPWMTPALALSTAGLTGLVWHVGRDRTPAGRVLAIGTTALTGTHLIASSIVGPFATPLIQIWGWLGGTTVVAWAVRLWVARSDAHLEDGKKQVSLWDQATAKVGGALEGSVFKAKQVTADSMSGQLQLEPGATVKNAQSSLEELESVLGLPVGGATLSRDRSHAARGELTLMRRDVLADPLPYRGPSVVGGSVAQPYRVGRYAHGRDAFIQLHIPGFGEVHLIIQGMTGSGKTKGAHQLFAEEFTRVDGYTIYVDTVKGAQSLGPLARGIKWAMRTEAEAKALMKVLKNKIIPLLSQYLGQKGLDCWEPGCGFPRISVHVEEGAGLFLGNEAFVRVLERARSVGIQVRLSAQRFSYTSLPTDARAQFGAVLCYGVKDVEDAKFAMPDHVFDAGADPSLWQNEQPGCNYLVAPGVSAADQVTGMRTEKTERAELERLAEYQHQHGADLPDWLAEAFGELHESRVPVEVQMSTAPPSADVDEGDDEDDDVLFGEDAPRAWAPSEEEPEPDVQPAGIDEPIERVDGGGMRFGDRGTATPEEARALFEQRLLELHREGREEVRAADMVEVARAAGRSPAWVYKQLNGRVDSGHMSRTDTGFRFERALEPA</sequence>
<accession>A0ABQ3MR26</accession>
<gene>
    <name evidence="3" type="ORF">GCM10017774_77600</name>
</gene>